<dbReference type="Pfam" id="PF07963">
    <property type="entry name" value="N_methyl"/>
    <property type="match status" value="1"/>
</dbReference>
<keyword evidence="1" id="KW-0472">Membrane</keyword>
<dbReference type="RefSeq" id="WP_269433895.1">
    <property type="nucleotide sequence ID" value="NZ_BEXT01000001.1"/>
</dbReference>
<dbReference type="SUPFAM" id="SSF54523">
    <property type="entry name" value="Pili subunits"/>
    <property type="match status" value="1"/>
</dbReference>
<proteinExistence type="predicted"/>
<sequence length="130" mass="14822">MMPGKKQLINRQNGFTLLELMIVVAIVGILATIAMPDMQRYVIRAKETSLQNMLFVFRDVVDQYYGDHGKYPESLEILVSDKYIRAIPKDPFTRSSETWVLIFAEDATGIYDVHSGSDLVSLDGTPYNEW</sequence>
<dbReference type="NCBIfam" id="TIGR02532">
    <property type="entry name" value="IV_pilin_GFxxxE"/>
    <property type="match status" value="1"/>
</dbReference>
<evidence type="ECO:0000256" key="1">
    <source>
        <dbReference type="SAM" id="Phobius"/>
    </source>
</evidence>
<feature type="transmembrane region" description="Helical" evidence="1">
    <location>
        <begin position="15"/>
        <end position="36"/>
    </location>
</feature>
<dbReference type="Proteomes" id="UP000288096">
    <property type="component" value="Unassembled WGS sequence"/>
</dbReference>
<dbReference type="AlphaFoldDB" id="A0A401FS72"/>
<keyword evidence="1" id="KW-1133">Transmembrane helix</keyword>
<keyword evidence="1" id="KW-0812">Transmembrane</keyword>
<name>A0A401FS72_9BACT</name>
<dbReference type="PANTHER" id="PTHR30093:SF47">
    <property type="entry name" value="TYPE IV PILUS NON-CORE MINOR PILIN PILE"/>
    <property type="match status" value="1"/>
</dbReference>
<comment type="caution">
    <text evidence="2">The sequence shown here is derived from an EMBL/GenBank/DDBJ whole genome shotgun (WGS) entry which is preliminary data.</text>
</comment>
<evidence type="ECO:0000313" key="2">
    <source>
        <dbReference type="EMBL" id="GBC59822.1"/>
    </source>
</evidence>
<keyword evidence="3" id="KW-1185">Reference proteome</keyword>
<dbReference type="PANTHER" id="PTHR30093">
    <property type="entry name" value="GENERAL SECRETION PATHWAY PROTEIN G"/>
    <property type="match status" value="1"/>
</dbReference>
<evidence type="ECO:0000313" key="3">
    <source>
        <dbReference type="Proteomes" id="UP000288096"/>
    </source>
</evidence>
<organism evidence="2 3">
    <name type="scientific">Desulfonema ishimotonii</name>
    <dbReference type="NCBI Taxonomy" id="45657"/>
    <lineage>
        <taxon>Bacteria</taxon>
        <taxon>Pseudomonadati</taxon>
        <taxon>Thermodesulfobacteriota</taxon>
        <taxon>Desulfobacteria</taxon>
        <taxon>Desulfobacterales</taxon>
        <taxon>Desulfococcaceae</taxon>
        <taxon>Desulfonema</taxon>
    </lineage>
</organism>
<protein>
    <submittedName>
        <fullName evidence="2">Type II secretion system protein G</fullName>
    </submittedName>
</protein>
<dbReference type="InterPro" id="IPR045584">
    <property type="entry name" value="Pilin-like"/>
</dbReference>
<reference evidence="3" key="1">
    <citation type="submission" date="2017-11" db="EMBL/GenBank/DDBJ databases">
        <authorList>
            <person name="Watanabe M."/>
            <person name="Kojima H."/>
        </authorList>
    </citation>
    <scope>NUCLEOTIDE SEQUENCE [LARGE SCALE GENOMIC DNA]</scope>
    <source>
        <strain evidence="3">Tokyo 01</strain>
    </source>
</reference>
<reference evidence="3" key="2">
    <citation type="submission" date="2019-01" db="EMBL/GenBank/DDBJ databases">
        <title>Genome sequence of Desulfonema ishimotonii strain Tokyo 01.</title>
        <authorList>
            <person name="Fukui M."/>
        </authorList>
    </citation>
    <scope>NUCLEOTIDE SEQUENCE [LARGE SCALE GENOMIC DNA]</scope>
    <source>
        <strain evidence="3">Tokyo 01</strain>
    </source>
</reference>
<accession>A0A401FS72</accession>
<gene>
    <name evidence="2" type="ORF">DENIS_0763</name>
</gene>
<dbReference type="Gene3D" id="3.30.700.10">
    <property type="entry name" value="Glycoprotein, Type 4 Pilin"/>
    <property type="match status" value="1"/>
</dbReference>
<dbReference type="EMBL" id="BEXT01000001">
    <property type="protein sequence ID" value="GBC59822.1"/>
    <property type="molecule type" value="Genomic_DNA"/>
</dbReference>
<dbReference type="InterPro" id="IPR012902">
    <property type="entry name" value="N_methyl_site"/>
</dbReference>